<keyword evidence="1" id="KW-0812">Transmembrane</keyword>
<feature type="transmembrane region" description="Helical" evidence="1">
    <location>
        <begin position="73"/>
        <end position="91"/>
    </location>
</feature>
<keyword evidence="1" id="KW-0472">Membrane</keyword>
<evidence type="ECO:0000313" key="2">
    <source>
        <dbReference type="EMBL" id="TQL59591.1"/>
    </source>
</evidence>
<keyword evidence="3" id="KW-1185">Reference proteome</keyword>
<proteinExistence type="predicted"/>
<evidence type="ECO:0000313" key="3">
    <source>
        <dbReference type="Proteomes" id="UP000319514"/>
    </source>
</evidence>
<dbReference type="Proteomes" id="UP000319514">
    <property type="component" value="Unassembled WGS sequence"/>
</dbReference>
<feature type="transmembrane region" description="Helical" evidence="1">
    <location>
        <begin position="106"/>
        <end position="126"/>
    </location>
</feature>
<feature type="transmembrane region" description="Helical" evidence="1">
    <location>
        <begin position="42"/>
        <end position="61"/>
    </location>
</feature>
<reference evidence="2 3" key="1">
    <citation type="submission" date="2019-06" db="EMBL/GenBank/DDBJ databases">
        <title>Sequencing the genomes of 1000 actinobacteria strains.</title>
        <authorList>
            <person name="Klenk H.-P."/>
        </authorList>
    </citation>
    <scope>NUCLEOTIDE SEQUENCE [LARGE SCALE GENOMIC DNA]</scope>
    <source>
        <strain evidence="2 3">DSM 18082</strain>
    </source>
</reference>
<accession>A0A542ZH04</accession>
<protein>
    <submittedName>
        <fullName evidence="2">Uncharacterized protein</fullName>
    </submittedName>
</protein>
<dbReference type="EMBL" id="VFOQ01000001">
    <property type="protein sequence ID" value="TQL59591.1"/>
    <property type="molecule type" value="Genomic_DNA"/>
</dbReference>
<name>A0A542ZH04_9MICO</name>
<gene>
    <name evidence="2" type="ORF">FB474_0950</name>
</gene>
<keyword evidence="1" id="KW-1133">Transmembrane helix</keyword>
<dbReference type="AlphaFoldDB" id="A0A542ZH04"/>
<sequence length="205" mass="20824">MGAMYAGPLRQARALTLSGACVALSLLAHVAGGGWTTGALTPASVCGLLALTTLTTLAVGAASGRRWSFGRAVLALAASQACLHTAFGWLLPGHDHMAMPHPAPSGWVMAAAHTVAGLSVAALVAVTDRSLATGSAVRAGRSGRGRWATWLTATLARSALARSMAEPALPDPLPRGAGTGWARPRIRTDLVVLECLSRRGPPAPA</sequence>
<organism evidence="2 3">
    <name type="scientific">Oryzihumus leptocrescens</name>
    <dbReference type="NCBI Taxonomy" id="297536"/>
    <lineage>
        <taxon>Bacteria</taxon>
        <taxon>Bacillati</taxon>
        <taxon>Actinomycetota</taxon>
        <taxon>Actinomycetes</taxon>
        <taxon>Micrococcales</taxon>
        <taxon>Intrasporangiaceae</taxon>
        <taxon>Oryzihumus</taxon>
    </lineage>
</organism>
<evidence type="ECO:0000256" key="1">
    <source>
        <dbReference type="SAM" id="Phobius"/>
    </source>
</evidence>
<comment type="caution">
    <text evidence="2">The sequence shown here is derived from an EMBL/GenBank/DDBJ whole genome shotgun (WGS) entry which is preliminary data.</text>
</comment>